<comment type="caution">
    <text evidence="4">The sequence shown here is derived from an EMBL/GenBank/DDBJ whole genome shotgun (WGS) entry which is preliminary data.</text>
</comment>
<protein>
    <recommendedName>
        <fullName evidence="5">Beta-lactamase-related domain-containing protein</fullName>
    </recommendedName>
</protein>
<gene>
    <name evidence="4" type="ORF">LCGC14_0774530</name>
</gene>
<evidence type="ECO:0000256" key="1">
    <source>
        <dbReference type="SAM" id="Phobius"/>
    </source>
</evidence>
<dbReference type="InterPro" id="IPR050491">
    <property type="entry name" value="AmpC-like"/>
</dbReference>
<dbReference type="PANTHER" id="PTHR46825">
    <property type="entry name" value="D-ALANYL-D-ALANINE-CARBOXYPEPTIDASE/ENDOPEPTIDASE AMPH"/>
    <property type="match status" value="1"/>
</dbReference>
<dbReference type="Pfam" id="PF00144">
    <property type="entry name" value="Beta-lactamase"/>
    <property type="match status" value="1"/>
</dbReference>
<dbReference type="Pfam" id="PF11954">
    <property type="entry name" value="DUF3471"/>
    <property type="match status" value="1"/>
</dbReference>
<reference evidence="4" key="1">
    <citation type="journal article" date="2015" name="Nature">
        <title>Complex archaea that bridge the gap between prokaryotes and eukaryotes.</title>
        <authorList>
            <person name="Spang A."/>
            <person name="Saw J.H."/>
            <person name="Jorgensen S.L."/>
            <person name="Zaremba-Niedzwiedzka K."/>
            <person name="Martijn J."/>
            <person name="Lind A.E."/>
            <person name="van Eijk R."/>
            <person name="Schleper C."/>
            <person name="Guy L."/>
            <person name="Ettema T.J."/>
        </authorList>
    </citation>
    <scope>NUCLEOTIDE SEQUENCE</scope>
</reference>
<dbReference type="InterPro" id="IPR012338">
    <property type="entry name" value="Beta-lactam/transpept-like"/>
</dbReference>
<feature type="transmembrane region" description="Helical" evidence="1">
    <location>
        <begin position="12"/>
        <end position="33"/>
    </location>
</feature>
<sequence>MFDKISILKRIRLAQFVRISICFTFILPILLLFQCITTDSSLEERIQRVDNGLIRAVVIKDQPIEKWNIVDRMKHYKVPGVSIAVINNYKIEWAKGYGVKEVGKEDVVTSDTLFQAASISKPVAASAALHFVEKGILDLDENVNNKLDSWRIPDNKYTEEEKVTLRRLLSHSSGLTVHGFRGYAQGEEIPTVLQVLDGEEPANSDPVRVDIEPGTQYRYSGGGFTVMQYMLTELKNKPFPQIMRETVLDPLNMKLSTYEQPLPENRKGEEAIAHRGNGKPIEGKWHTYPEMAAAGLWTTPSDLCRFAIELMLASKGKSNKILSKEMVSQMLTVQKGNYGLGIGVEGKGEYFRFSHGGGNEGFRCFVVAYPEKGQGAAIMTNSDSGGTLYFEILRSVANEYNWKDFQPKEKVLAEVDPSIYDLYIGKYMLSPDVIVTVSKENNQLFVQFSGEDPEECFPESETDFFSLEWDLQITFVKNEKGVIEKIKVNYQGQKLELKKIE</sequence>
<feature type="domain" description="Peptidase S12 Pab87-related C-terminal" evidence="3">
    <location>
        <begin position="413"/>
        <end position="498"/>
    </location>
</feature>
<dbReference type="InterPro" id="IPR001466">
    <property type="entry name" value="Beta-lactam-related"/>
</dbReference>
<dbReference type="PANTHER" id="PTHR46825:SF12">
    <property type="entry name" value="PENICILLIN-BINDING PROTEIN 4"/>
    <property type="match status" value="1"/>
</dbReference>
<evidence type="ECO:0000259" key="3">
    <source>
        <dbReference type="Pfam" id="PF11954"/>
    </source>
</evidence>
<organism evidence="4">
    <name type="scientific">marine sediment metagenome</name>
    <dbReference type="NCBI Taxonomy" id="412755"/>
    <lineage>
        <taxon>unclassified sequences</taxon>
        <taxon>metagenomes</taxon>
        <taxon>ecological metagenomes</taxon>
    </lineage>
</organism>
<dbReference type="SUPFAM" id="SSF56601">
    <property type="entry name" value="beta-lactamase/transpeptidase-like"/>
    <property type="match status" value="1"/>
</dbReference>
<keyword evidence="1" id="KW-0472">Membrane</keyword>
<dbReference type="EMBL" id="LAZR01001971">
    <property type="protein sequence ID" value="KKN36352.1"/>
    <property type="molecule type" value="Genomic_DNA"/>
</dbReference>
<evidence type="ECO:0000313" key="4">
    <source>
        <dbReference type="EMBL" id="KKN36352.1"/>
    </source>
</evidence>
<name>A0A0F9QH85_9ZZZZ</name>
<accession>A0A0F9QH85</accession>
<dbReference type="AlphaFoldDB" id="A0A0F9QH85"/>
<evidence type="ECO:0000259" key="2">
    <source>
        <dbReference type="Pfam" id="PF00144"/>
    </source>
</evidence>
<proteinExistence type="predicted"/>
<keyword evidence="1" id="KW-0812">Transmembrane</keyword>
<evidence type="ECO:0008006" key="5">
    <source>
        <dbReference type="Google" id="ProtNLM"/>
    </source>
</evidence>
<keyword evidence="1" id="KW-1133">Transmembrane helix</keyword>
<dbReference type="Gene3D" id="3.40.710.10">
    <property type="entry name" value="DD-peptidase/beta-lactamase superfamily"/>
    <property type="match status" value="1"/>
</dbReference>
<feature type="domain" description="Beta-lactamase-related" evidence="2">
    <location>
        <begin position="69"/>
        <end position="385"/>
    </location>
</feature>
<dbReference type="InterPro" id="IPR021860">
    <property type="entry name" value="Peptidase_S12_Pab87-rel_C"/>
</dbReference>